<feature type="domain" description="DUF8185" evidence="2">
    <location>
        <begin position="111"/>
        <end position="213"/>
    </location>
</feature>
<gene>
    <name evidence="3" type="ORF">FG385_17985</name>
</gene>
<accession>A0A5C4M193</accession>
<dbReference type="EMBL" id="VDFW01000015">
    <property type="protein sequence ID" value="TNC24316.1"/>
    <property type="molecule type" value="Genomic_DNA"/>
</dbReference>
<dbReference type="InterPro" id="IPR058323">
    <property type="entry name" value="DUF8010"/>
</dbReference>
<feature type="domain" description="DUF8010" evidence="1">
    <location>
        <begin position="10"/>
        <end position="104"/>
    </location>
</feature>
<evidence type="ECO:0000313" key="3">
    <source>
        <dbReference type="EMBL" id="TNC24316.1"/>
    </source>
</evidence>
<reference evidence="3 4" key="1">
    <citation type="submission" date="2019-06" db="EMBL/GenBank/DDBJ databases">
        <title>Amycolatopsis alkalitolerans sp. nov., isolated from Gastrodia elata Blume.</title>
        <authorList>
            <person name="Narsing Rao M.P."/>
            <person name="Li W.J."/>
        </authorList>
    </citation>
    <scope>NUCLEOTIDE SEQUENCE [LARGE SCALE GENOMIC DNA]</scope>
    <source>
        <strain evidence="3 4">SYSUP0005</strain>
    </source>
</reference>
<evidence type="ECO:0000259" key="1">
    <source>
        <dbReference type="Pfam" id="PF26035"/>
    </source>
</evidence>
<evidence type="ECO:0000259" key="2">
    <source>
        <dbReference type="Pfam" id="PF26572"/>
    </source>
</evidence>
<dbReference type="AlphaFoldDB" id="A0A5C4M193"/>
<comment type="caution">
    <text evidence="3">The sequence shown here is derived from an EMBL/GenBank/DDBJ whole genome shotgun (WGS) entry which is preliminary data.</text>
</comment>
<dbReference type="RefSeq" id="WP_139097915.1">
    <property type="nucleotide sequence ID" value="NZ_VDFW01000015.1"/>
</dbReference>
<dbReference type="Pfam" id="PF26572">
    <property type="entry name" value="DUF8185"/>
    <property type="match status" value="1"/>
</dbReference>
<proteinExistence type="predicted"/>
<keyword evidence="4" id="KW-1185">Reference proteome</keyword>
<dbReference type="Proteomes" id="UP000305546">
    <property type="component" value="Unassembled WGS sequence"/>
</dbReference>
<sequence length="219" mass="23777">MTESTRARTTELRVPDAADRETLSAFVARAVRLDGQCAVRLRNRDDQVVEAWVVTPFEVLATRAVHGQVQPRDVTVSGNELLAALTVAPGERMDPGPARDLSWHAELPVGSEWRPVDELPVEVVGELTDRGVALARENVGPHGTPPASLMDQTVLTVTGGELTVKIPMRCLFALSGMGFADSSIAGDVVRVTATSSWFRLDARYGAVLRRRQALLPLLF</sequence>
<evidence type="ECO:0000313" key="4">
    <source>
        <dbReference type="Proteomes" id="UP000305546"/>
    </source>
</evidence>
<dbReference type="OrthoDB" id="5178111at2"/>
<organism evidence="3 4">
    <name type="scientific">Amycolatopsis alkalitolerans</name>
    <dbReference type="NCBI Taxonomy" id="2547244"/>
    <lineage>
        <taxon>Bacteria</taxon>
        <taxon>Bacillati</taxon>
        <taxon>Actinomycetota</taxon>
        <taxon>Actinomycetes</taxon>
        <taxon>Pseudonocardiales</taxon>
        <taxon>Pseudonocardiaceae</taxon>
        <taxon>Amycolatopsis</taxon>
    </lineage>
</organism>
<protein>
    <submittedName>
        <fullName evidence="3">Uncharacterized protein</fullName>
    </submittedName>
</protein>
<name>A0A5C4M193_9PSEU</name>
<dbReference type="InterPro" id="IPR058498">
    <property type="entry name" value="DUF8185"/>
</dbReference>
<dbReference type="Pfam" id="PF26035">
    <property type="entry name" value="DUF8010"/>
    <property type="match status" value="1"/>
</dbReference>